<keyword evidence="9" id="KW-1185">Reference proteome</keyword>
<evidence type="ECO:0000313" key="9">
    <source>
        <dbReference type="Proteomes" id="UP001461498"/>
    </source>
</evidence>
<dbReference type="Pfam" id="PF04515">
    <property type="entry name" value="Choline_transpo"/>
    <property type="match status" value="1"/>
</dbReference>
<accession>A0AAW1CN10</accession>
<dbReference type="AlphaFoldDB" id="A0AAW1CN10"/>
<feature type="transmembrane region" description="Helical" evidence="7">
    <location>
        <begin position="241"/>
        <end position="259"/>
    </location>
</feature>
<keyword evidence="6" id="KW-0325">Glycoprotein</keyword>
<name>A0AAW1CN10_9HEMI</name>
<comment type="function">
    <text evidence="7">Choline transporter.</text>
</comment>
<comment type="subcellular location">
    <subcellularLocation>
        <location evidence="7">Cell membrane</location>
        <topology evidence="7">Multi-pass membrane protein</topology>
    </subcellularLocation>
    <subcellularLocation>
        <location evidence="1">Membrane</location>
        <topology evidence="1">Multi-pass membrane protein</topology>
    </subcellularLocation>
</comment>
<feature type="transmembrane region" description="Helical" evidence="7">
    <location>
        <begin position="265"/>
        <end position="286"/>
    </location>
</feature>
<keyword evidence="3 7" id="KW-0812">Transmembrane</keyword>
<dbReference type="PANTHER" id="PTHR12385">
    <property type="entry name" value="CHOLINE TRANSPORTER-LIKE (SLC FAMILY 44)"/>
    <property type="match status" value="1"/>
</dbReference>
<evidence type="ECO:0000256" key="4">
    <source>
        <dbReference type="ARBA" id="ARBA00022989"/>
    </source>
</evidence>
<organism evidence="8 9">
    <name type="scientific">Rhynocoris fuscipes</name>
    <dbReference type="NCBI Taxonomy" id="488301"/>
    <lineage>
        <taxon>Eukaryota</taxon>
        <taxon>Metazoa</taxon>
        <taxon>Ecdysozoa</taxon>
        <taxon>Arthropoda</taxon>
        <taxon>Hexapoda</taxon>
        <taxon>Insecta</taxon>
        <taxon>Pterygota</taxon>
        <taxon>Neoptera</taxon>
        <taxon>Paraneoptera</taxon>
        <taxon>Hemiptera</taxon>
        <taxon>Heteroptera</taxon>
        <taxon>Panheteroptera</taxon>
        <taxon>Cimicomorpha</taxon>
        <taxon>Reduviidae</taxon>
        <taxon>Harpactorinae</taxon>
        <taxon>Harpactorini</taxon>
        <taxon>Rhynocoris</taxon>
    </lineage>
</organism>
<evidence type="ECO:0000256" key="3">
    <source>
        <dbReference type="ARBA" id="ARBA00022692"/>
    </source>
</evidence>
<evidence type="ECO:0000256" key="5">
    <source>
        <dbReference type="ARBA" id="ARBA00023136"/>
    </source>
</evidence>
<evidence type="ECO:0000313" key="8">
    <source>
        <dbReference type="EMBL" id="KAK9498880.1"/>
    </source>
</evidence>
<protein>
    <recommendedName>
        <fullName evidence="7">Choline transporter-like protein</fullName>
    </recommendedName>
</protein>
<feature type="transmembrane region" description="Helical" evidence="7">
    <location>
        <begin position="39"/>
        <end position="60"/>
    </location>
</feature>
<dbReference type="GO" id="GO:0022857">
    <property type="term" value="F:transmembrane transporter activity"/>
    <property type="evidence" value="ECO:0007669"/>
    <property type="project" value="UniProtKB-UniRule"/>
</dbReference>
<keyword evidence="4 7" id="KW-1133">Transmembrane helix</keyword>
<gene>
    <name evidence="8" type="ORF">O3M35_003434</name>
</gene>
<evidence type="ECO:0000256" key="7">
    <source>
        <dbReference type="RuleBase" id="RU368066"/>
    </source>
</evidence>
<reference evidence="8 9" key="1">
    <citation type="submission" date="2022-12" db="EMBL/GenBank/DDBJ databases">
        <title>Chromosome-level genome assembly of true bugs.</title>
        <authorList>
            <person name="Ma L."/>
            <person name="Li H."/>
        </authorList>
    </citation>
    <scope>NUCLEOTIDE SEQUENCE [LARGE SCALE GENOMIC DNA]</scope>
    <source>
        <strain evidence="8">Lab_2022b</strain>
    </source>
</reference>
<dbReference type="GO" id="GO:0005886">
    <property type="term" value="C:plasma membrane"/>
    <property type="evidence" value="ECO:0007669"/>
    <property type="project" value="UniProtKB-SubCell"/>
</dbReference>
<feature type="transmembrane region" description="Helical" evidence="7">
    <location>
        <begin position="508"/>
        <end position="532"/>
    </location>
</feature>
<feature type="transmembrane region" description="Helical" evidence="7">
    <location>
        <begin position="643"/>
        <end position="665"/>
    </location>
</feature>
<dbReference type="InterPro" id="IPR007603">
    <property type="entry name" value="Choline_transptr-like"/>
</dbReference>
<evidence type="ECO:0000256" key="1">
    <source>
        <dbReference type="ARBA" id="ARBA00004141"/>
    </source>
</evidence>
<comment type="similarity">
    <text evidence="2 7">Belongs to the CTL (choline transporter-like) family.</text>
</comment>
<dbReference type="EMBL" id="JAPXFL010000012">
    <property type="protein sequence ID" value="KAK9498880.1"/>
    <property type="molecule type" value="Genomic_DNA"/>
</dbReference>
<dbReference type="PANTHER" id="PTHR12385:SF14">
    <property type="entry name" value="CHOLINE TRANSPORTER-LIKE 2"/>
    <property type="match status" value="1"/>
</dbReference>
<keyword evidence="5 7" id="KW-0472">Membrane</keyword>
<proteinExistence type="inferred from homology"/>
<evidence type="ECO:0000256" key="2">
    <source>
        <dbReference type="ARBA" id="ARBA00007168"/>
    </source>
</evidence>
<sequence>MQEDIMYHSLITKKKKHGAPLKYDPEFTGPRKRRSCTDVIFLILFFVFLVVWVGVAVYAFKNGRPDKLFTATDSRGRKCGLDSEVIDKKYLFFFDFPKCANPKVLLNGCDTPQVCVEECPKESWSSKPYRLGLREFNAQQVQEKIICKNEEIKRSINTLDKLKQSIANEDCADWYISSSPVYERCVPTSDDLSRSHTFLEETGMPNALATMSNSSVHITTISIDEFGGQILDDLIKTWKHIVVALVIAVIVSLVYIALLRWFAGILTWLSLIAIIALIITGLIYCVKRFIYLRDNEPPEVTGKMIQGELEEISNTKELWLTLSIILAIILLIVLLLILFLRKRIAVAITLIKEGSKAVSNVLSALFFPIIPWCLKCIVVVWVLFIAFHLFAVGNQVFRAHGINETCRCIGKYETLKSGDRCEPQLFQELCHNPNGGPCTTGTCRFFKMESGPAAYLHLVNAFGFFWGLWFISGMTDMILAGVFAKWYWTFDKRRVPFFSVTESTGRTLRYHLGTVAFGSLIISICSFIRAIIEYTEKKVKGAENTIMKAFFCCLKCFFWCLENFLRFINRNAYIMCAIHGKNFCTSAKDAFNLLMRNVLRVVVLDKVADFLFFIGKLVITGSVVAGAYFLVFKNNYLNLHSEGAVPLLVIAIGTYIIAATFFSVYSMAVDTLFLCFLEDCERNDGSVERPYFMSKNLRQILGKRNKKQR</sequence>
<feature type="transmembrane region" description="Helical" evidence="7">
    <location>
        <begin position="455"/>
        <end position="488"/>
    </location>
</feature>
<feature type="transmembrane region" description="Helical" evidence="7">
    <location>
        <begin position="318"/>
        <end position="340"/>
    </location>
</feature>
<feature type="transmembrane region" description="Helical" evidence="7">
    <location>
        <begin position="369"/>
        <end position="392"/>
    </location>
</feature>
<comment type="caution">
    <text evidence="8">The sequence shown here is derived from an EMBL/GenBank/DDBJ whole genome shotgun (WGS) entry which is preliminary data.</text>
</comment>
<evidence type="ECO:0000256" key="6">
    <source>
        <dbReference type="ARBA" id="ARBA00023180"/>
    </source>
</evidence>
<dbReference type="Proteomes" id="UP001461498">
    <property type="component" value="Unassembled WGS sequence"/>
</dbReference>
<feature type="transmembrane region" description="Helical" evidence="7">
    <location>
        <begin position="610"/>
        <end position="631"/>
    </location>
</feature>